<dbReference type="Gene3D" id="3.40.50.720">
    <property type="entry name" value="NAD(P)-binding Rossmann-like Domain"/>
    <property type="match status" value="2"/>
</dbReference>
<dbReference type="Pfam" id="PF08240">
    <property type="entry name" value="ADH_N"/>
    <property type="match status" value="1"/>
</dbReference>
<dbReference type="InterPro" id="IPR013154">
    <property type="entry name" value="ADH-like_N"/>
</dbReference>
<dbReference type="SUPFAM" id="SSF50129">
    <property type="entry name" value="GroES-like"/>
    <property type="match status" value="1"/>
</dbReference>
<keyword evidence="3" id="KW-0479">Metal-binding</keyword>
<dbReference type="SUPFAM" id="SSF51735">
    <property type="entry name" value="NAD(P)-binding Rossmann-fold domains"/>
    <property type="match status" value="1"/>
</dbReference>
<accession>A0A511K9I1</accession>
<comment type="cofactor">
    <cofactor evidence="1">
        <name>Zn(2+)</name>
        <dbReference type="ChEBI" id="CHEBI:29105"/>
    </cofactor>
</comment>
<protein>
    <submittedName>
        <fullName evidence="7">Alcohol dehydrogenase</fullName>
    </submittedName>
</protein>
<evidence type="ECO:0000259" key="6">
    <source>
        <dbReference type="Pfam" id="PF08240"/>
    </source>
</evidence>
<evidence type="ECO:0000256" key="1">
    <source>
        <dbReference type="ARBA" id="ARBA00001947"/>
    </source>
</evidence>
<name>A0A511K9I1_RHOTO</name>
<comment type="similarity">
    <text evidence="2">Belongs to the zinc-containing alcohol dehydrogenase family.</text>
</comment>
<gene>
    <name evidence="7" type="ORF">Rt10032_c02g1054</name>
</gene>
<evidence type="ECO:0000313" key="8">
    <source>
        <dbReference type="Proteomes" id="UP000321518"/>
    </source>
</evidence>
<proteinExistence type="inferred from homology"/>
<dbReference type="Proteomes" id="UP000321518">
    <property type="component" value="Unassembled WGS sequence"/>
</dbReference>
<dbReference type="PANTHER" id="PTHR42940">
    <property type="entry name" value="ALCOHOL DEHYDROGENASE 1-RELATED"/>
    <property type="match status" value="1"/>
</dbReference>
<dbReference type="InterPro" id="IPR011032">
    <property type="entry name" value="GroES-like_sf"/>
</dbReference>
<evidence type="ECO:0000256" key="3">
    <source>
        <dbReference type="ARBA" id="ARBA00022723"/>
    </source>
</evidence>
<dbReference type="InterPro" id="IPR036291">
    <property type="entry name" value="NAD(P)-bd_dom_sf"/>
</dbReference>
<sequence length="410" mass="44187">MSDWIATKLEAVWFGSCATSHLARAEKLERLFKRIRRPARSRGPERESVLVVAETPEVFATRLAVTLWTAHAHDYVPPQDLKGAEIQNAGGWFVLVDRPLRKPKDGEVLVKVLASSVYHTDAAAVHRLIGAQHPLVLGHEVVGDVAAVGPSEPTWKVRDRVGAGFHSGHCGVCKSCLSGSFDTCVSQNITGIFSDGGHAEYGYFRTVSLASVPVDMDPAEAVPLLCAGVTVYNSLRNVANLHPGDIVALGAHLYIDASKENQADALNKMGSAKVIVATALDAASISSLVPALAVDGTLLLLAASGVPTVPTGPVDFRRTKIQGWPAGTPLDEEETVDFSQLSGIKSHIDNFPLNRNSDSVQQDDEHPRLLPRRCHLPSSFPTSILIELYMTDSSCIEDMSPLHTSIWRSS</sequence>
<dbReference type="AlphaFoldDB" id="A0A511K9I1"/>
<comment type="caution">
    <text evidence="7">The sequence shown here is derived from an EMBL/GenBank/DDBJ whole genome shotgun (WGS) entry which is preliminary data.</text>
</comment>
<dbReference type="OrthoDB" id="1560166at2759"/>
<evidence type="ECO:0000313" key="7">
    <source>
        <dbReference type="EMBL" id="GEM07037.1"/>
    </source>
</evidence>
<organism evidence="7 8">
    <name type="scientific">Rhodotorula toruloides</name>
    <name type="common">Yeast</name>
    <name type="synonym">Rhodosporidium toruloides</name>
    <dbReference type="NCBI Taxonomy" id="5286"/>
    <lineage>
        <taxon>Eukaryota</taxon>
        <taxon>Fungi</taxon>
        <taxon>Dikarya</taxon>
        <taxon>Basidiomycota</taxon>
        <taxon>Pucciniomycotina</taxon>
        <taxon>Microbotryomycetes</taxon>
        <taxon>Sporidiobolales</taxon>
        <taxon>Sporidiobolaceae</taxon>
        <taxon>Rhodotorula</taxon>
    </lineage>
</organism>
<reference evidence="7 8" key="1">
    <citation type="submission" date="2019-07" db="EMBL/GenBank/DDBJ databases">
        <title>Rhodotorula toruloides NBRC10032 genome sequencing.</title>
        <authorList>
            <person name="Shida Y."/>
            <person name="Takaku H."/>
            <person name="Ogasawara W."/>
            <person name="Mori K."/>
        </authorList>
    </citation>
    <scope>NUCLEOTIDE SEQUENCE [LARGE SCALE GENOMIC DNA]</scope>
    <source>
        <strain evidence="7 8">NBRC10032</strain>
    </source>
</reference>
<dbReference type="Gene3D" id="3.90.180.10">
    <property type="entry name" value="Medium-chain alcohol dehydrogenases, catalytic domain"/>
    <property type="match status" value="2"/>
</dbReference>
<dbReference type="GO" id="GO:0005737">
    <property type="term" value="C:cytoplasm"/>
    <property type="evidence" value="ECO:0007669"/>
    <property type="project" value="TreeGrafter"/>
</dbReference>
<keyword evidence="4" id="KW-0862">Zinc</keyword>
<dbReference type="GO" id="GO:0046872">
    <property type="term" value="F:metal ion binding"/>
    <property type="evidence" value="ECO:0007669"/>
    <property type="project" value="UniProtKB-KW"/>
</dbReference>
<keyword evidence="5" id="KW-0560">Oxidoreductase</keyword>
<dbReference type="EMBL" id="BJWK01000002">
    <property type="protein sequence ID" value="GEM07037.1"/>
    <property type="molecule type" value="Genomic_DNA"/>
</dbReference>
<evidence type="ECO:0000256" key="4">
    <source>
        <dbReference type="ARBA" id="ARBA00022833"/>
    </source>
</evidence>
<dbReference type="GO" id="GO:0004022">
    <property type="term" value="F:alcohol dehydrogenase (NAD+) activity"/>
    <property type="evidence" value="ECO:0007669"/>
    <property type="project" value="TreeGrafter"/>
</dbReference>
<feature type="domain" description="Alcohol dehydrogenase-like N-terminal" evidence="6">
    <location>
        <begin position="104"/>
        <end position="213"/>
    </location>
</feature>
<evidence type="ECO:0000256" key="5">
    <source>
        <dbReference type="ARBA" id="ARBA00023002"/>
    </source>
</evidence>
<evidence type="ECO:0000256" key="2">
    <source>
        <dbReference type="ARBA" id="ARBA00008072"/>
    </source>
</evidence>
<dbReference type="PANTHER" id="PTHR42940:SF7">
    <property type="entry name" value="ALCOHOL DEHYDROGENASE-LIKE N-TERMINAL DOMAIN-CONTAINING PROTEIN"/>
    <property type="match status" value="1"/>
</dbReference>